<reference evidence="2 3" key="1">
    <citation type="journal article" date="2023" name="Life. Sci Alliance">
        <title>Evolutionary insights into 3D genome organization and epigenetic landscape of Vigna mungo.</title>
        <authorList>
            <person name="Junaid A."/>
            <person name="Singh B."/>
            <person name="Bhatia S."/>
        </authorList>
    </citation>
    <scope>NUCLEOTIDE SEQUENCE [LARGE SCALE GENOMIC DNA]</scope>
    <source>
        <strain evidence="2">Urdbean</strain>
    </source>
</reference>
<feature type="non-terminal residue" evidence="2">
    <location>
        <position position="246"/>
    </location>
</feature>
<evidence type="ECO:0000313" key="2">
    <source>
        <dbReference type="EMBL" id="WVY95663.1"/>
    </source>
</evidence>
<dbReference type="EMBL" id="CP144692">
    <property type="protein sequence ID" value="WVY95663.1"/>
    <property type="molecule type" value="Genomic_DNA"/>
</dbReference>
<organism evidence="2 3">
    <name type="scientific">Vigna mungo</name>
    <name type="common">Black gram</name>
    <name type="synonym">Phaseolus mungo</name>
    <dbReference type="NCBI Taxonomy" id="3915"/>
    <lineage>
        <taxon>Eukaryota</taxon>
        <taxon>Viridiplantae</taxon>
        <taxon>Streptophyta</taxon>
        <taxon>Embryophyta</taxon>
        <taxon>Tracheophyta</taxon>
        <taxon>Spermatophyta</taxon>
        <taxon>Magnoliopsida</taxon>
        <taxon>eudicotyledons</taxon>
        <taxon>Gunneridae</taxon>
        <taxon>Pentapetalae</taxon>
        <taxon>rosids</taxon>
        <taxon>fabids</taxon>
        <taxon>Fabales</taxon>
        <taxon>Fabaceae</taxon>
        <taxon>Papilionoideae</taxon>
        <taxon>50 kb inversion clade</taxon>
        <taxon>NPAAA clade</taxon>
        <taxon>indigoferoid/millettioid clade</taxon>
        <taxon>Phaseoleae</taxon>
        <taxon>Vigna</taxon>
    </lineage>
</organism>
<dbReference type="AlphaFoldDB" id="A0AAQ3MRI1"/>
<sequence length="246" mass="27466">SEENEAELIVGEVAKLKAVVGELVAQLLQSQTNLEKLCKDSAEQIVSLRREAAENQSKLFHLMSKFTNVNEGENEEMGSGSVNTQRTKSMRQLEGDDLAEFRQSMKKIELPPFYGEDPAGWIARVEVYFNVQETREEVRVNLAQLCMEGATNADEQYFSYFTQGLKNEIRARIRSLHVAHPLSRGRMMNVARAIDVEISGRNKIWQGRGEFRGDRPQMGHRPTSTVVGKTGPKQNGGSWGGNGPGP</sequence>
<dbReference type="Proteomes" id="UP001374535">
    <property type="component" value="Chromosome 9"/>
</dbReference>
<feature type="compositionally biased region" description="Gly residues" evidence="1">
    <location>
        <begin position="237"/>
        <end position="246"/>
    </location>
</feature>
<evidence type="ECO:0008006" key="4">
    <source>
        <dbReference type="Google" id="ProtNLM"/>
    </source>
</evidence>
<evidence type="ECO:0000313" key="3">
    <source>
        <dbReference type="Proteomes" id="UP001374535"/>
    </source>
</evidence>
<keyword evidence="3" id="KW-1185">Reference proteome</keyword>
<accession>A0AAQ3MRI1</accession>
<evidence type="ECO:0000256" key="1">
    <source>
        <dbReference type="SAM" id="MobiDB-lite"/>
    </source>
</evidence>
<name>A0AAQ3MRI1_VIGMU</name>
<proteinExistence type="predicted"/>
<gene>
    <name evidence="2" type="ORF">V8G54_027814</name>
</gene>
<feature type="region of interest" description="Disordered" evidence="1">
    <location>
        <begin position="207"/>
        <end position="246"/>
    </location>
</feature>
<feature type="non-terminal residue" evidence="2">
    <location>
        <position position="1"/>
    </location>
</feature>
<protein>
    <recommendedName>
        <fullName evidence="4">Retrotransposon gag protein</fullName>
    </recommendedName>
</protein>